<protein>
    <submittedName>
        <fullName evidence="5">Periplasmic dipeptide transport protein</fullName>
    </submittedName>
</protein>
<dbReference type="InterPro" id="IPR039424">
    <property type="entry name" value="SBP_5"/>
</dbReference>
<dbReference type="InterPro" id="IPR000914">
    <property type="entry name" value="SBP_5_dom"/>
</dbReference>
<gene>
    <name evidence="5" type="primary">dppA_2</name>
    <name evidence="5" type="ORF">BOA8489_03387</name>
</gene>
<accession>A0A238J4K5</accession>
<evidence type="ECO:0000313" key="6">
    <source>
        <dbReference type="Proteomes" id="UP000201838"/>
    </source>
</evidence>
<dbReference type="RefSeq" id="WP_093975453.1">
    <property type="nucleotide sequence ID" value="NZ_FXXQ01000014.1"/>
</dbReference>
<dbReference type="GO" id="GO:0015833">
    <property type="term" value="P:peptide transport"/>
    <property type="evidence" value="ECO:0007669"/>
    <property type="project" value="TreeGrafter"/>
</dbReference>
<proteinExistence type="inferred from homology"/>
<dbReference type="Pfam" id="PF00496">
    <property type="entry name" value="SBP_bac_5"/>
    <property type="match status" value="1"/>
</dbReference>
<organism evidence="5 6">
    <name type="scientific">Boseongicola aestuarii</name>
    <dbReference type="NCBI Taxonomy" id="1470561"/>
    <lineage>
        <taxon>Bacteria</taxon>
        <taxon>Pseudomonadati</taxon>
        <taxon>Pseudomonadota</taxon>
        <taxon>Alphaproteobacteria</taxon>
        <taxon>Rhodobacterales</taxon>
        <taxon>Paracoccaceae</taxon>
        <taxon>Boseongicola</taxon>
    </lineage>
</organism>
<keyword evidence="3" id="KW-0732">Signal</keyword>
<sequence>MLTLARRGFLQGLGVTAGASMVPLIASAQTRRNVVVGVQRLPENISPGRDTSDFTVPISYNVFDKLIELDFQNQMAPAPGLATSWEIKDHKEITFRLREGVKFHNGDTMTAEDVAFTYSKERRESDGPVRLSQFFSNIAEVHVVDPLTVRIVMDGVDPILEQRFAMWSGEVVNKRAYLAAESYAAWALNPVGTGPFKVDSLNTDAFNLIAFDDHWRGQPNIASLKFVEVPEVAGRIAGLASGDFDMITVVPADQIDTIESYGDIEVVGGPGAKMRILIFNQGEFAHPMMKNVHFRRALSLSVDRQLIADALFAGRASVPNGLQLPSFGDIYDASYPKPAYDLARAKEELTLSGYNGEVIDYPLLPNVIDTEVAVAEVLAEMWRGVGINVELQIRENWKQITKAHHSIRNMSATMVWQDPATVLWRLFKPSVIKGRGWGWENEAFISGGKILEENPDPVARRQAFKTMMEEWETNDPMGIVLFQEVWLYGKKKDLDWQPYTLPYLDFGPANI</sequence>
<evidence type="ECO:0000256" key="2">
    <source>
        <dbReference type="ARBA" id="ARBA00005695"/>
    </source>
</evidence>
<evidence type="ECO:0000313" key="5">
    <source>
        <dbReference type="EMBL" id="SMX25251.1"/>
    </source>
</evidence>
<evidence type="ECO:0000259" key="4">
    <source>
        <dbReference type="Pfam" id="PF00496"/>
    </source>
</evidence>
<comment type="subcellular location">
    <subcellularLocation>
        <location evidence="1">Periplasm</location>
    </subcellularLocation>
</comment>
<dbReference type="Gene3D" id="3.10.105.10">
    <property type="entry name" value="Dipeptide-binding Protein, Domain 3"/>
    <property type="match status" value="1"/>
</dbReference>
<dbReference type="Gene3D" id="3.90.76.10">
    <property type="entry name" value="Dipeptide-binding Protein, Domain 1"/>
    <property type="match status" value="1"/>
</dbReference>
<name>A0A238J4K5_9RHOB</name>
<dbReference type="PANTHER" id="PTHR30290:SF38">
    <property type="entry name" value="D,D-DIPEPTIDE-BINDING PERIPLASMIC PROTEIN DDPA-RELATED"/>
    <property type="match status" value="1"/>
</dbReference>
<dbReference type="InterPro" id="IPR023765">
    <property type="entry name" value="SBP_5_CS"/>
</dbReference>
<dbReference type="SUPFAM" id="SSF53850">
    <property type="entry name" value="Periplasmic binding protein-like II"/>
    <property type="match status" value="1"/>
</dbReference>
<dbReference type="AlphaFoldDB" id="A0A238J4K5"/>
<evidence type="ECO:0000256" key="1">
    <source>
        <dbReference type="ARBA" id="ARBA00004418"/>
    </source>
</evidence>
<dbReference type="PANTHER" id="PTHR30290">
    <property type="entry name" value="PERIPLASMIC BINDING COMPONENT OF ABC TRANSPORTER"/>
    <property type="match status" value="1"/>
</dbReference>
<dbReference type="PROSITE" id="PS01040">
    <property type="entry name" value="SBP_BACTERIAL_5"/>
    <property type="match status" value="1"/>
</dbReference>
<dbReference type="GO" id="GO:1904680">
    <property type="term" value="F:peptide transmembrane transporter activity"/>
    <property type="evidence" value="ECO:0007669"/>
    <property type="project" value="TreeGrafter"/>
</dbReference>
<dbReference type="Gene3D" id="3.40.190.10">
    <property type="entry name" value="Periplasmic binding protein-like II"/>
    <property type="match status" value="1"/>
</dbReference>
<comment type="similarity">
    <text evidence="2">Belongs to the bacterial solute-binding protein 5 family.</text>
</comment>
<dbReference type="OrthoDB" id="9803988at2"/>
<dbReference type="EMBL" id="FXXQ01000014">
    <property type="protein sequence ID" value="SMX25251.1"/>
    <property type="molecule type" value="Genomic_DNA"/>
</dbReference>
<feature type="domain" description="Solute-binding protein family 5" evidence="4">
    <location>
        <begin position="77"/>
        <end position="430"/>
    </location>
</feature>
<dbReference type="InterPro" id="IPR006311">
    <property type="entry name" value="TAT_signal"/>
</dbReference>
<keyword evidence="6" id="KW-1185">Reference proteome</keyword>
<dbReference type="Proteomes" id="UP000201838">
    <property type="component" value="Unassembled WGS sequence"/>
</dbReference>
<reference evidence="5 6" key="1">
    <citation type="submission" date="2017-05" db="EMBL/GenBank/DDBJ databases">
        <authorList>
            <person name="Song R."/>
            <person name="Chenine A.L."/>
            <person name="Ruprecht R.M."/>
        </authorList>
    </citation>
    <scope>NUCLEOTIDE SEQUENCE [LARGE SCALE GENOMIC DNA]</scope>
    <source>
        <strain evidence="5 6">CECT 8489</strain>
    </source>
</reference>
<evidence type="ECO:0000256" key="3">
    <source>
        <dbReference type="ARBA" id="ARBA00022729"/>
    </source>
</evidence>
<dbReference type="PROSITE" id="PS51318">
    <property type="entry name" value="TAT"/>
    <property type="match status" value="1"/>
</dbReference>